<sequence>MSGLFDNFRRVHVGDAPASGEDAPKSSIEQPPPRSSRRLSTRDAFHAFAHRRSSWFPAHQEETRPKFKWHFYDNDGSYNGWFDWIPLWMRVGYWSPVAVLFLACFYGGMCIRMPRPLNFPLATYDGKQDDDDGRNFWWKMDCFVFLWGMLVLIQAKYSLGRIAAFYISYTGWSWIILTARAFLEAGSIFLSPSYPNAALRMATWGSALRFPAAVAAFVTFTVWNFILLPIMYFKATPTPEKRRGFLKFNFSFFMTNVHILNLPLATINNLYGGSARIFGQSDLWVAYLVVALYSLLYLFVMDRIGLHFYPIFCPRSATCALSFGLVLYLYHYLMQRSNELIIYLNPELGAKVIA</sequence>
<keyword evidence="2" id="KW-1133">Transmembrane helix</keyword>
<proteinExistence type="predicted"/>
<evidence type="ECO:0000256" key="2">
    <source>
        <dbReference type="SAM" id="Phobius"/>
    </source>
</evidence>
<reference evidence="3" key="1">
    <citation type="submission" date="2021-01" db="EMBL/GenBank/DDBJ databases">
        <authorList>
            <person name="Corre E."/>
            <person name="Pelletier E."/>
            <person name="Niang G."/>
            <person name="Scheremetjew M."/>
            <person name="Finn R."/>
            <person name="Kale V."/>
            <person name="Holt S."/>
            <person name="Cochrane G."/>
            <person name="Meng A."/>
            <person name="Brown T."/>
            <person name="Cohen L."/>
        </authorList>
    </citation>
    <scope>NUCLEOTIDE SEQUENCE</scope>
    <source>
        <strain evidence="3">Isolate 1302-5</strain>
    </source>
</reference>
<name>A0A7S4JF40_9STRA</name>
<feature type="region of interest" description="Disordered" evidence="1">
    <location>
        <begin position="15"/>
        <end position="39"/>
    </location>
</feature>
<feature type="transmembrane region" description="Helical" evidence="2">
    <location>
        <begin position="91"/>
        <end position="109"/>
    </location>
</feature>
<feature type="transmembrane region" description="Helical" evidence="2">
    <location>
        <begin position="245"/>
        <end position="264"/>
    </location>
</feature>
<feature type="transmembrane region" description="Helical" evidence="2">
    <location>
        <begin position="312"/>
        <end position="330"/>
    </location>
</feature>
<dbReference type="AlphaFoldDB" id="A0A7S4JF40"/>
<feature type="transmembrane region" description="Helical" evidence="2">
    <location>
        <begin position="210"/>
        <end position="233"/>
    </location>
</feature>
<gene>
    <name evidence="3" type="ORF">OAUR00152_LOCUS26759</name>
</gene>
<keyword evidence="2" id="KW-0472">Membrane</keyword>
<protein>
    <submittedName>
        <fullName evidence="3">Uncharacterized protein</fullName>
    </submittedName>
</protein>
<feature type="transmembrane region" description="Helical" evidence="2">
    <location>
        <begin position="165"/>
        <end position="190"/>
    </location>
</feature>
<evidence type="ECO:0000256" key="1">
    <source>
        <dbReference type="SAM" id="MobiDB-lite"/>
    </source>
</evidence>
<dbReference type="EMBL" id="HBKQ01038685">
    <property type="protein sequence ID" value="CAE2260906.1"/>
    <property type="molecule type" value="Transcribed_RNA"/>
</dbReference>
<organism evidence="3">
    <name type="scientific">Odontella aurita</name>
    <dbReference type="NCBI Taxonomy" id="265563"/>
    <lineage>
        <taxon>Eukaryota</taxon>
        <taxon>Sar</taxon>
        <taxon>Stramenopiles</taxon>
        <taxon>Ochrophyta</taxon>
        <taxon>Bacillariophyta</taxon>
        <taxon>Mediophyceae</taxon>
        <taxon>Biddulphiophycidae</taxon>
        <taxon>Eupodiscales</taxon>
        <taxon>Odontellaceae</taxon>
        <taxon>Odontella</taxon>
    </lineage>
</organism>
<keyword evidence="2" id="KW-0812">Transmembrane</keyword>
<evidence type="ECO:0000313" key="3">
    <source>
        <dbReference type="EMBL" id="CAE2260906.1"/>
    </source>
</evidence>
<accession>A0A7S4JF40</accession>
<feature type="transmembrane region" description="Helical" evidence="2">
    <location>
        <begin position="284"/>
        <end position="300"/>
    </location>
</feature>